<dbReference type="Gene3D" id="3.40.1440.10">
    <property type="entry name" value="GIY-YIG endonuclease"/>
    <property type="match status" value="1"/>
</dbReference>
<proteinExistence type="inferred from homology"/>
<organism evidence="3 4">
    <name type="scientific">Candidatus Magasanikbacteria bacterium CG_4_10_14_0_2_um_filter_33_14</name>
    <dbReference type="NCBI Taxonomy" id="1974636"/>
    <lineage>
        <taxon>Bacteria</taxon>
        <taxon>Candidatus Magasanikiibacteriota</taxon>
    </lineage>
</organism>
<feature type="domain" description="GIY-YIG" evidence="2">
    <location>
        <begin position="1"/>
        <end position="70"/>
    </location>
</feature>
<dbReference type="CDD" id="cd10456">
    <property type="entry name" value="GIY-YIG_UPF0213"/>
    <property type="match status" value="1"/>
</dbReference>
<dbReference type="PANTHER" id="PTHR34477">
    <property type="entry name" value="UPF0213 PROTEIN YHBQ"/>
    <property type="match status" value="1"/>
</dbReference>
<evidence type="ECO:0000256" key="1">
    <source>
        <dbReference type="ARBA" id="ARBA00007435"/>
    </source>
</evidence>
<reference evidence="4" key="1">
    <citation type="submission" date="2017-09" db="EMBL/GenBank/DDBJ databases">
        <title>Depth-based differentiation of microbial function through sediment-hosted aquifers and enrichment of novel symbionts in the deep terrestrial subsurface.</title>
        <authorList>
            <person name="Probst A.J."/>
            <person name="Ladd B."/>
            <person name="Jarett J.K."/>
            <person name="Geller-Mcgrath D.E."/>
            <person name="Sieber C.M.K."/>
            <person name="Emerson J.B."/>
            <person name="Anantharaman K."/>
            <person name="Thomas B.C."/>
            <person name="Malmstrom R."/>
            <person name="Stieglmeier M."/>
            <person name="Klingl A."/>
            <person name="Woyke T."/>
            <person name="Ryan C.M."/>
            <person name="Banfield J.F."/>
        </authorList>
    </citation>
    <scope>NUCLEOTIDE SEQUENCE [LARGE SCALE GENOMIC DNA]</scope>
</reference>
<dbReference type="SUPFAM" id="SSF82771">
    <property type="entry name" value="GIY-YIG endonuclease"/>
    <property type="match status" value="1"/>
</dbReference>
<evidence type="ECO:0000259" key="2">
    <source>
        <dbReference type="PROSITE" id="PS50164"/>
    </source>
</evidence>
<dbReference type="InterPro" id="IPR000305">
    <property type="entry name" value="GIY-YIG_endonuc"/>
</dbReference>
<evidence type="ECO:0000313" key="3">
    <source>
        <dbReference type="EMBL" id="PIZ95590.1"/>
    </source>
</evidence>
<dbReference type="Pfam" id="PF01541">
    <property type="entry name" value="GIY-YIG"/>
    <property type="match status" value="1"/>
</dbReference>
<dbReference type="InterPro" id="IPR050190">
    <property type="entry name" value="UPF0213_domain"/>
</dbReference>
<gene>
    <name evidence="3" type="ORF">COX80_04060</name>
</gene>
<dbReference type="AlphaFoldDB" id="A0A2M7V9S7"/>
<dbReference type="EMBL" id="PFPL01000050">
    <property type="protein sequence ID" value="PIZ95590.1"/>
    <property type="molecule type" value="Genomic_DNA"/>
</dbReference>
<dbReference type="PROSITE" id="PS50164">
    <property type="entry name" value="GIY_YIG"/>
    <property type="match status" value="1"/>
</dbReference>
<dbReference type="Proteomes" id="UP000231453">
    <property type="component" value="Unassembled WGS sequence"/>
</dbReference>
<accession>A0A2M7V9S7</accession>
<evidence type="ECO:0000313" key="4">
    <source>
        <dbReference type="Proteomes" id="UP000231453"/>
    </source>
</evidence>
<dbReference type="PANTHER" id="PTHR34477:SF1">
    <property type="entry name" value="UPF0213 PROTEIN YHBQ"/>
    <property type="match status" value="1"/>
</dbReference>
<sequence length="77" mass="8781">MVECSDGTIYTGISNNVFKRILSHNEGKGAKYTKTRLPVVLKWSVACENKSEAAKLEYKIKTLSREQKLQKIEEYGK</sequence>
<dbReference type="InterPro" id="IPR035901">
    <property type="entry name" value="GIY-YIG_endonuc_sf"/>
</dbReference>
<protein>
    <recommendedName>
        <fullName evidence="2">GIY-YIG domain-containing protein</fullName>
    </recommendedName>
</protein>
<comment type="caution">
    <text evidence="3">The sequence shown here is derived from an EMBL/GenBank/DDBJ whole genome shotgun (WGS) entry which is preliminary data.</text>
</comment>
<comment type="similarity">
    <text evidence="1">Belongs to the UPF0213 family.</text>
</comment>
<name>A0A2M7V9S7_9BACT</name>